<dbReference type="GO" id="GO:0005829">
    <property type="term" value="C:cytosol"/>
    <property type="evidence" value="ECO:0007669"/>
    <property type="project" value="TreeGrafter"/>
</dbReference>
<dbReference type="GO" id="GO:0004813">
    <property type="term" value="F:alanine-tRNA ligase activity"/>
    <property type="evidence" value="ECO:0007669"/>
    <property type="project" value="UniProtKB-EC"/>
</dbReference>
<dbReference type="GO" id="GO:0000049">
    <property type="term" value="F:tRNA binding"/>
    <property type="evidence" value="ECO:0007669"/>
    <property type="project" value="UniProtKB-KW"/>
</dbReference>
<evidence type="ECO:0000256" key="6">
    <source>
        <dbReference type="ARBA" id="ARBA00022840"/>
    </source>
</evidence>
<gene>
    <name evidence="11" type="ORF">A2960_04880</name>
</gene>
<dbReference type="AlphaFoldDB" id="A0A1F6ANJ2"/>
<name>A0A1F6ANJ2_9BACT</name>
<keyword evidence="5" id="KW-0547">Nucleotide-binding</keyword>
<dbReference type="SUPFAM" id="SSF55681">
    <property type="entry name" value="Class II aaRS and biotin synthetases"/>
    <property type="match status" value="1"/>
</dbReference>
<feature type="non-terminal residue" evidence="11">
    <location>
        <position position="427"/>
    </location>
</feature>
<dbReference type="EC" id="6.1.1.7" evidence="2"/>
<dbReference type="EMBL" id="MFJR01000012">
    <property type="protein sequence ID" value="OGG26280.1"/>
    <property type="molecule type" value="Genomic_DNA"/>
</dbReference>
<evidence type="ECO:0000256" key="2">
    <source>
        <dbReference type="ARBA" id="ARBA00013168"/>
    </source>
</evidence>
<dbReference type="GO" id="GO:0006419">
    <property type="term" value="P:alanyl-tRNA aminoacylation"/>
    <property type="evidence" value="ECO:0007669"/>
    <property type="project" value="InterPro"/>
</dbReference>
<evidence type="ECO:0000256" key="5">
    <source>
        <dbReference type="ARBA" id="ARBA00022741"/>
    </source>
</evidence>
<keyword evidence="8" id="KW-0648">Protein biosynthesis</keyword>
<dbReference type="GO" id="GO:0005524">
    <property type="term" value="F:ATP binding"/>
    <property type="evidence" value="ECO:0007669"/>
    <property type="project" value="UniProtKB-KW"/>
</dbReference>
<organism evidence="11 12">
    <name type="scientific">Candidatus Gottesmanbacteria bacterium RIFCSPLOWO2_01_FULL_39_12b</name>
    <dbReference type="NCBI Taxonomy" id="1798388"/>
    <lineage>
        <taxon>Bacteria</taxon>
        <taxon>Candidatus Gottesmaniibacteriota</taxon>
    </lineage>
</organism>
<reference evidence="11 12" key="1">
    <citation type="journal article" date="2016" name="Nat. Commun.">
        <title>Thousands of microbial genomes shed light on interconnected biogeochemical processes in an aquifer system.</title>
        <authorList>
            <person name="Anantharaman K."/>
            <person name="Brown C.T."/>
            <person name="Hug L.A."/>
            <person name="Sharon I."/>
            <person name="Castelle C.J."/>
            <person name="Probst A.J."/>
            <person name="Thomas B.C."/>
            <person name="Singh A."/>
            <person name="Wilkins M.J."/>
            <person name="Karaoz U."/>
            <person name="Brodie E.L."/>
            <person name="Williams K.H."/>
            <person name="Hubbard S.S."/>
            <person name="Banfield J.F."/>
        </authorList>
    </citation>
    <scope>NUCLEOTIDE SEQUENCE [LARGE SCALE GENOMIC DNA]</scope>
</reference>
<dbReference type="Gene3D" id="3.30.930.10">
    <property type="entry name" value="Bira Bifunctional Protein, Domain 2"/>
    <property type="match status" value="1"/>
</dbReference>
<keyword evidence="7" id="KW-0694">RNA-binding</keyword>
<dbReference type="InterPro" id="IPR018164">
    <property type="entry name" value="Ala-tRNA-synth_IIc_N"/>
</dbReference>
<dbReference type="SUPFAM" id="SSF101353">
    <property type="entry name" value="Putative anticodon-binding domain of alanyl-tRNA synthetase (AlaRS)"/>
    <property type="match status" value="1"/>
</dbReference>
<dbReference type="PROSITE" id="PS50860">
    <property type="entry name" value="AA_TRNA_LIGASE_II_ALA"/>
    <property type="match status" value="1"/>
</dbReference>
<keyword evidence="4" id="KW-0436">Ligase</keyword>
<comment type="caution">
    <text evidence="11">The sequence shown here is derived from an EMBL/GenBank/DDBJ whole genome shotgun (WGS) entry which is preliminary data.</text>
</comment>
<dbReference type="InterPro" id="IPR002318">
    <property type="entry name" value="Ala-tRNA-lgiase_IIc"/>
</dbReference>
<proteinExistence type="inferred from homology"/>
<evidence type="ECO:0000256" key="9">
    <source>
        <dbReference type="ARBA" id="ARBA00023146"/>
    </source>
</evidence>
<evidence type="ECO:0000259" key="10">
    <source>
        <dbReference type="PROSITE" id="PS50860"/>
    </source>
</evidence>
<dbReference type="Proteomes" id="UP000176609">
    <property type="component" value="Unassembled WGS sequence"/>
</dbReference>
<evidence type="ECO:0000256" key="7">
    <source>
        <dbReference type="ARBA" id="ARBA00022884"/>
    </source>
</evidence>
<evidence type="ECO:0000256" key="4">
    <source>
        <dbReference type="ARBA" id="ARBA00022598"/>
    </source>
</evidence>
<feature type="domain" description="Alanyl-transfer RNA synthetases family profile" evidence="10">
    <location>
        <begin position="1"/>
        <end position="427"/>
    </location>
</feature>
<comment type="similarity">
    <text evidence="1">Belongs to the class-II aminoacyl-tRNA synthetase family.</text>
</comment>
<evidence type="ECO:0000313" key="12">
    <source>
        <dbReference type="Proteomes" id="UP000176609"/>
    </source>
</evidence>
<dbReference type="PANTHER" id="PTHR11777">
    <property type="entry name" value="ALANYL-TRNA SYNTHETASE"/>
    <property type="match status" value="1"/>
</dbReference>
<dbReference type="Pfam" id="PF01411">
    <property type="entry name" value="tRNA-synt_2c"/>
    <property type="match status" value="1"/>
</dbReference>
<dbReference type="InterPro" id="IPR045864">
    <property type="entry name" value="aa-tRNA-synth_II/BPL/LPL"/>
</dbReference>
<evidence type="ECO:0000256" key="3">
    <source>
        <dbReference type="ARBA" id="ARBA00022555"/>
    </source>
</evidence>
<evidence type="ECO:0000256" key="8">
    <source>
        <dbReference type="ARBA" id="ARBA00022917"/>
    </source>
</evidence>
<evidence type="ECO:0000313" key="11">
    <source>
        <dbReference type="EMBL" id="OGG26280.1"/>
    </source>
</evidence>
<dbReference type="PANTHER" id="PTHR11777:SF9">
    <property type="entry name" value="ALANINE--TRNA LIGASE, CYTOPLASMIC"/>
    <property type="match status" value="1"/>
</dbReference>
<dbReference type="InterPro" id="IPR050058">
    <property type="entry name" value="Ala-tRNA_ligase"/>
</dbReference>
<accession>A0A1F6ANJ2</accession>
<dbReference type="InterPro" id="IPR018165">
    <property type="entry name" value="Ala-tRNA-synth_IIc_core"/>
</dbReference>
<evidence type="ECO:0000256" key="1">
    <source>
        <dbReference type="ARBA" id="ARBA00008226"/>
    </source>
</evidence>
<dbReference type="GO" id="GO:0002161">
    <property type="term" value="F:aminoacyl-tRNA deacylase activity"/>
    <property type="evidence" value="ECO:0007669"/>
    <property type="project" value="TreeGrafter"/>
</dbReference>
<dbReference type="PRINTS" id="PR00980">
    <property type="entry name" value="TRNASYNTHALA"/>
</dbReference>
<dbReference type="InterPro" id="IPR018162">
    <property type="entry name" value="Ala-tRNA-ligase_IIc_anticod-bd"/>
</dbReference>
<sequence>MAHNDIRNKYIEFFNKRGHIEIPSSPLVPENDSTSLFTSSGMQPLITYLLGEKHPLGTRLVNSQKCFRAQDIEEIGDNRHTTFFEMLGNWSLGDYFKKEQLPWFLEFLTKELGLPKEKLAVTVFEGNKDVPKDEESVKIWKSLGIPDSRIFYYDVTKNWWSRSGVPENMPPGEPGGPDSEVFFEFTDVKHDSKYGKVCHPNCDCGRFLEIGNSVFMEYQKQKDGSFKNLPQQNVDFGGGLERLVAAQENNSDIFTTGIFTPIVYEIEKVSGKSYKEMENKSAIRVIADHIKAATFLIADGIEPSNKTQGYVVRRLLRRAAVKMHKLREGSRVPSYYSICRQVIGLYKVIYFSDEKISERIASIMDIEMGKFASTLTKGLKILGKMEKPDGKTAFDLYQTYGFPLEITREILIQRGISINDKEFKQEF</sequence>
<keyword evidence="6" id="KW-0067">ATP-binding</keyword>
<protein>
    <recommendedName>
        <fullName evidence="2">alanine--tRNA ligase</fullName>
        <ecNumber evidence="2">6.1.1.7</ecNumber>
    </recommendedName>
</protein>
<keyword evidence="3" id="KW-0820">tRNA-binding</keyword>
<dbReference type="CDD" id="cd00673">
    <property type="entry name" value="AlaRS_core"/>
    <property type="match status" value="1"/>
</dbReference>
<keyword evidence="9" id="KW-0030">Aminoacyl-tRNA synthetase</keyword>